<evidence type="ECO:0000313" key="13">
    <source>
        <dbReference type="Proteomes" id="UP001064933"/>
    </source>
</evidence>
<gene>
    <name evidence="12" type="primary">gspL</name>
    <name evidence="12" type="ORF">N4261_05115</name>
</gene>
<evidence type="ECO:0000313" key="12">
    <source>
        <dbReference type="EMBL" id="UXH79317.1"/>
    </source>
</evidence>
<dbReference type="InterPro" id="IPR007812">
    <property type="entry name" value="T2SS_protein-GspL"/>
</dbReference>
<reference evidence="12" key="1">
    <citation type="submission" date="2022-10" db="EMBL/GenBank/DDBJ databases">
        <title>Characterization and whole genome sequencing of a new Roseateles species, isolated from fresh water.</title>
        <authorList>
            <person name="Guliayeva D.Y."/>
            <person name="Akhremchuk A.E."/>
            <person name="Sikolenko M.A."/>
            <person name="Valentovich L.N."/>
            <person name="Sidarenka A.V."/>
        </authorList>
    </citation>
    <scope>NUCLEOTIDE SEQUENCE</scope>
    <source>
        <strain evidence="12">BIM B-1768</strain>
    </source>
</reference>
<feature type="domain" description="GspL periplasmic" evidence="11">
    <location>
        <begin position="286"/>
        <end position="394"/>
    </location>
</feature>
<evidence type="ECO:0000259" key="11">
    <source>
        <dbReference type="Pfam" id="PF12693"/>
    </source>
</evidence>
<evidence type="ECO:0000256" key="1">
    <source>
        <dbReference type="ARBA" id="ARBA00004533"/>
    </source>
</evidence>
<keyword evidence="7" id="KW-0653">Protein transport</keyword>
<dbReference type="Proteomes" id="UP001064933">
    <property type="component" value="Chromosome"/>
</dbReference>
<dbReference type="Pfam" id="PF12693">
    <property type="entry name" value="GspL_C"/>
    <property type="match status" value="1"/>
</dbReference>
<evidence type="ECO:0000256" key="6">
    <source>
        <dbReference type="ARBA" id="ARBA00022692"/>
    </source>
</evidence>
<evidence type="ECO:0000256" key="4">
    <source>
        <dbReference type="ARBA" id="ARBA00022475"/>
    </source>
</evidence>
<keyword evidence="5" id="KW-0997">Cell inner membrane</keyword>
<dbReference type="NCBIfam" id="TIGR01709">
    <property type="entry name" value="typeII_sec_gspL"/>
    <property type="match status" value="1"/>
</dbReference>
<keyword evidence="8" id="KW-1133">Transmembrane helix</keyword>
<dbReference type="EMBL" id="CP104562">
    <property type="protein sequence ID" value="UXH79317.1"/>
    <property type="molecule type" value="Genomic_DNA"/>
</dbReference>
<keyword evidence="13" id="KW-1185">Reference proteome</keyword>
<keyword evidence="6" id="KW-0812">Transmembrane</keyword>
<evidence type="ECO:0000256" key="7">
    <source>
        <dbReference type="ARBA" id="ARBA00022927"/>
    </source>
</evidence>
<keyword evidence="4" id="KW-1003">Cell membrane</keyword>
<dbReference type="SUPFAM" id="SSF53067">
    <property type="entry name" value="Actin-like ATPase domain"/>
    <property type="match status" value="1"/>
</dbReference>
<evidence type="ECO:0000256" key="2">
    <source>
        <dbReference type="ARBA" id="ARBA00005318"/>
    </source>
</evidence>
<keyword evidence="9" id="KW-0472">Membrane</keyword>
<dbReference type="RefSeq" id="WP_261759136.1">
    <property type="nucleotide sequence ID" value="NZ_CP104562.2"/>
</dbReference>
<evidence type="ECO:0000256" key="9">
    <source>
        <dbReference type="ARBA" id="ARBA00023136"/>
    </source>
</evidence>
<dbReference type="Gene3D" id="3.30.420.380">
    <property type="match status" value="1"/>
</dbReference>
<comment type="subcellular location">
    <subcellularLocation>
        <location evidence="1">Cell inner membrane</location>
    </subcellularLocation>
</comment>
<evidence type="ECO:0000256" key="8">
    <source>
        <dbReference type="ARBA" id="ARBA00022989"/>
    </source>
</evidence>
<evidence type="ECO:0000256" key="3">
    <source>
        <dbReference type="ARBA" id="ARBA00022448"/>
    </source>
</evidence>
<feature type="compositionally biased region" description="Polar residues" evidence="10">
    <location>
        <begin position="423"/>
        <end position="432"/>
    </location>
</feature>
<sequence>MSTLLILLPATPPPQAGPQDYEYWFSADAQAPASRGQGERAPLAELPRADQVIAVIGDDQVSWLPVRLPSLKGARLRNALVGMLEEQVLDDPERLHFAIMDSDDAPASRKAKLALQPLPPPPDKNGGGDTVLMDGSDAPQWVAITAREPLRLHLEAIEAAGLALEAVYPLSWPQLRAGGHVVPGADGRPRLRAWTSLGVATFPLDSSGIRTWLGERWLAEAVVSASPAVAGEAEKWLGRPVDVRNDTERAWLSRQAPINLLQLEFTPRQRGWQRIYRGWQVLQTPAWRPVRWGLVGLLLVQVVGLNLMAWQQSRAVDARRNEQELVLRQAFPQVRTIRDARAQMVKETETLRGGAGQIGPGDMEDLLAAVARAWPAGQPPLPGLRYESNRLQLTGLPPPVRQQLRERLVQEPGLSVTDEGDSLNLSLRPQTR</sequence>
<keyword evidence="3" id="KW-0813">Transport</keyword>
<comment type="similarity">
    <text evidence="2">Belongs to the GSP L family.</text>
</comment>
<protein>
    <submittedName>
        <fullName evidence="12">Type II secretion system protein GspL</fullName>
    </submittedName>
</protein>
<accession>A0ABY6B1N8</accession>
<evidence type="ECO:0000256" key="10">
    <source>
        <dbReference type="SAM" id="MobiDB-lite"/>
    </source>
</evidence>
<proteinExistence type="inferred from homology"/>
<feature type="region of interest" description="Disordered" evidence="10">
    <location>
        <begin position="410"/>
        <end position="432"/>
    </location>
</feature>
<dbReference type="InterPro" id="IPR025691">
    <property type="entry name" value="GspL_pp_dom"/>
</dbReference>
<name>A0ABY6B1N8_9BURK</name>
<dbReference type="InterPro" id="IPR043129">
    <property type="entry name" value="ATPase_NBD"/>
</dbReference>
<evidence type="ECO:0000256" key="5">
    <source>
        <dbReference type="ARBA" id="ARBA00022519"/>
    </source>
</evidence>
<organism evidence="12 13">
    <name type="scientific">Roseateles amylovorans</name>
    <dbReference type="NCBI Taxonomy" id="2978473"/>
    <lineage>
        <taxon>Bacteria</taxon>
        <taxon>Pseudomonadati</taxon>
        <taxon>Pseudomonadota</taxon>
        <taxon>Betaproteobacteria</taxon>
        <taxon>Burkholderiales</taxon>
        <taxon>Sphaerotilaceae</taxon>
        <taxon>Roseateles</taxon>
    </lineage>
</organism>